<dbReference type="EMBL" id="AVOT02104300">
    <property type="protein sequence ID" value="MBW0579111.1"/>
    <property type="molecule type" value="Genomic_DNA"/>
</dbReference>
<dbReference type="AlphaFoldDB" id="A0A9Q3PZ52"/>
<dbReference type="OrthoDB" id="3242359at2759"/>
<dbReference type="Pfam" id="PF13358">
    <property type="entry name" value="DDE_3"/>
    <property type="match status" value="1"/>
</dbReference>
<protein>
    <recommendedName>
        <fullName evidence="1">Tc1-like transposase DDE domain-containing protein</fullName>
    </recommendedName>
</protein>
<evidence type="ECO:0000313" key="2">
    <source>
        <dbReference type="EMBL" id="MBW0579111.1"/>
    </source>
</evidence>
<dbReference type="Proteomes" id="UP000765509">
    <property type="component" value="Unassembled WGS sequence"/>
</dbReference>
<reference evidence="2" key="1">
    <citation type="submission" date="2021-03" db="EMBL/GenBank/DDBJ databases">
        <title>Draft genome sequence of rust myrtle Austropuccinia psidii MF-1, a brazilian biotype.</title>
        <authorList>
            <person name="Quecine M.C."/>
            <person name="Pachon D.M.R."/>
            <person name="Bonatelli M.L."/>
            <person name="Correr F.H."/>
            <person name="Franceschini L.M."/>
            <person name="Leite T.F."/>
            <person name="Margarido G.R.A."/>
            <person name="Almeida C.A."/>
            <person name="Ferrarezi J.A."/>
            <person name="Labate C.A."/>
        </authorList>
    </citation>
    <scope>NUCLEOTIDE SEQUENCE</scope>
    <source>
        <strain evidence="2">MF-1</strain>
    </source>
</reference>
<dbReference type="GO" id="GO:0003676">
    <property type="term" value="F:nucleic acid binding"/>
    <property type="evidence" value="ECO:0007669"/>
    <property type="project" value="InterPro"/>
</dbReference>
<comment type="caution">
    <text evidence="2">The sequence shown here is derived from an EMBL/GenBank/DDBJ whole genome shotgun (WGS) entry which is preliminary data.</text>
</comment>
<dbReference type="InterPro" id="IPR038717">
    <property type="entry name" value="Tc1-like_DDE_dom"/>
</dbReference>
<evidence type="ECO:0000313" key="3">
    <source>
        <dbReference type="Proteomes" id="UP000765509"/>
    </source>
</evidence>
<proteinExistence type="predicted"/>
<dbReference type="InterPro" id="IPR036397">
    <property type="entry name" value="RNaseH_sf"/>
</dbReference>
<feature type="domain" description="Tc1-like transposase DDE" evidence="1">
    <location>
        <begin position="23"/>
        <end position="101"/>
    </location>
</feature>
<evidence type="ECO:0000259" key="1">
    <source>
        <dbReference type="Pfam" id="PF13358"/>
    </source>
</evidence>
<sequence>MPPGQRRAIDFIENVYEPGLLPFMDKLVEVGVADNRKGLTLMEDGAPIHTSMASQQWREEHQIRKLIWPPNSPDLNPIENLWFKMKYIVTHLFNPKTMDELKVAFNAAWESLPFDHLDSLLLLLPAIMQMVVDQNGAPTRL</sequence>
<keyword evidence="3" id="KW-1185">Reference proteome</keyword>
<gene>
    <name evidence="2" type="ORF">O181_118826</name>
</gene>
<accession>A0A9Q3PZ52</accession>
<name>A0A9Q3PZ52_9BASI</name>
<organism evidence="2 3">
    <name type="scientific">Austropuccinia psidii MF-1</name>
    <dbReference type="NCBI Taxonomy" id="1389203"/>
    <lineage>
        <taxon>Eukaryota</taxon>
        <taxon>Fungi</taxon>
        <taxon>Dikarya</taxon>
        <taxon>Basidiomycota</taxon>
        <taxon>Pucciniomycotina</taxon>
        <taxon>Pucciniomycetes</taxon>
        <taxon>Pucciniales</taxon>
        <taxon>Sphaerophragmiaceae</taxon>
        <taxon>Austropuccinia</taxon>
    </lineage>
</organism>
<dbReference type="Gene3D" id="3.30.420.10">
    <property type="entry name" value="Ribonuclease H-like superfamily/Ribonuclease H"/>
    <property type="match status" value="1"/>
</dbReference>